<evidence type="ECO:0000313" key="4">
    <source>
        <dbReference type="Proteomes" id="UP000249273"/>
    </source>
</evidence>
<sequence>MVDIDPHSLWSLDDKRMRSVLHFYKIVNDSWNTVIDKQTPFTRIQKKAFRNVIRDFIRYAPIANSESFTDPHAPLTLLLPKYIHTNPYYVNFVTFNNEYFKKHYDEIETYGKIRTMGEFLVYFIMAIMRVDTETTKDGRIEKVQVFENKDEKISKDEFISLMTRACVNVLWQLCSVGYANENNNIVLGLPMYWWYNVDTEKVQHEVRIPFTRDKFKDTWSKGPLYFIKYLVDNKITNHFHTNCVTFSYGGFKSTFTVSVPEFVLDGLCYHISDNITKIGHYTVILYLSQHSNNGHTYTYLCPDDQGSIVSLPCNNQLDYYNDCGSVKILNNGSNNSSNTYGYKSLLITPDTLEHFQFEDSPHKYDDIINDIYIGPPIMVPTNYNNNNININNCSNNMPCNYSYNCIVEPPKCNNEAIRRLDLLNAKISGYIPLIRHLKDMCHRENNAAKKLEEHIETMRQYMIMTSQKVDHHTCRQPSVSVPKHSINNTFPSIKDSELWKHPKMCYKYGRHIPLWMVSY</sequence>
<name>A0A2U9QHS6_9POXV</name>
<dbReference type="Proteomes" id="UP000249273">
    <property type="component" value="Segment"/>
</dbReference>
<dbReference type="InterPro" id="IPR009285">
    <property type="entry name" value="Poxvirus_A26L"/>
</dbReference>
<dbReference type="EMBL" id="MH427217">
    <property type="protein sequence ID" value="AWU47161.1"/>
    <property type="molecule type" value="Genomic_DNA"/>
</dbReference>
<keyword evidence="2" id="KW-0946">Virion</keyword>
<dbReference type="OrthoDB" id="3405at10239"/>
<reference evidence="3" key="1">
    <citation type="submission" date="2018-05" db="EMBL/GenBank/DDBJ databases">
        <title>Complete Genome Sequence of a Novel Sea Otter Poxvirus.</title>
        <authorList>
            <person name="Jacob J.M."/>
            <person name="Subramaniam K."/>
            <person name="Tu S.-L."/>
            <person name="Nielsen O."/>
            <person name="Tuomi P.A."/>
            <person name="Upton C."/>
            <person name="Waltzek T.B."/>
        </authorList>
    </citation>
    <scope>NUCLEOTIDE SEQUENCE [LARGE SCALE GENOMIC DNA]</scope>
    <source>
        <strain evidence="3">ELK</strain>
    </source>
</reference>
<gene>
    <name evidence="3" type="primary">SOPV-ELK-116</name>
</gene>
<comment type="subcellular location">
    <subcellularLocation>
        <location evidence="1">Virion</location>
    </subcellularLocation>
</comment>
<keyword evidence="4" id="KW-1185">Reference proteome</keyword>
<accession>A0A2U9QHS6</accession>
<dbReference type="GeneID" id="36841113"/>
<proteinExistence type="predicted"/>
<dbReference type="GO" id="GO:0019064">
    <property type="term" value="P:fusion of virus membrane with host plasma membrane"/>
    <property type="evidence" value="ECO:0007669"/>
    <property type="project" value="InterPro"/>
</dbReference>
<evidence type="ECO:0000313" key="3">
    <source>
        <dbReference type="EMBL" id="AWU47161.1"/>
    </source>
</evidence>
<dbReference type="RefSeq" id="YP_009480654.1">
    <property type="nucleotide sequence ID" value="NC_037656.1"/>
</dbReference>
<evidence type="ECO:0000256" key="2">
    <source>
        <dbReference type="ARBA" id="ARBA00022844"/>
    </source>
</evidence>
<dbReference type="GO" id="GO:0019031">
    <property type="term" value="C:viral envelope"/>
    <property type="evidence" value="ECO:0007669"/>
    <property type="project" value="InterPro"/>
</dbReference>
<dbReference type="InterPro" id="IPR003436">
    <property type="entry name" value="Chordopox_Fusion/A27"/>
</dbReference>
<evidence type="ECO:0000256" key="1">
    <source>
        <dbReference type="ARBA" id="ARBA00004328"/>
    </source>
</evidence>
<dbReference type="KEGG" id="vg:36841113"/>
<dbReference type="Pfam" id="PF02346">
    <property type="entry name" value="Vac_Fusion"/>
    <property type="match status" value="1"/>
</dbReference>
<dbReference type="Pfam" id="PF06086">
    <property type="entry name" value="Pox_A30L_A26L"/>
    <property type="match status" value="1"/>
</dbReference>
<protein>
    <submittedName>
        <fullName evidence="3">P4c</fullName>
    </submittedName>
</protein>
<organism evidence="3">
    <name type="scientific">Sea otter poxvirus</name>
    <dbReference type="NCBI Taxonomy" id="1416741"/>
    <lineage>
        <taxon>Viruses</taxon>
        <taxon>Varidnaviria</taxon>
        <taxon>Bamfordvirae</taxon>
        <taxon>Nucleocytoviricota</taxon>
        <taxon>Pokkesviricetes</taxon>
        <taxon>Chitovirales</taxon>
        <taxon>Poxviridae</taxon>
        <taxon>Chordopoxvirinae</taxon>
        <taxon>Mustelpoxvirus</taxon>
        <taxon>Mustelpoxvirus seaotterpox</taxon>
        <taxon>Sea otterpox virus</taxon>
    </lineage>
</organism>